<feature type="transmembrane region" description="Helical" evidence="2">
    <location>
        <begin position="72"/>
        <end position="88"/>
    </location>
</feature>
<feature type="compositionally biased region" description="Basic and acidic residues" evidence="1">
    <location>
        <begin position="9"/>
        <end position="26"/>
    </location>
</feature>
<reference evidence="3" key="2">
    <citation type="submission" date="2018-10" db="UniProtKB">
        <authorList>
            <consortium name="EnsemblPlants"/>
        </authorList>
    </citation>
    <scope>IDENTIFICATION</scope>
</reference>
<dbReference type="Gramene" id="TraesARI1A03G00148410.1">
    <property type="protein sequence ID" value="TraesARI1A03G00148410.1.CDS1"/>
    <property type="gene ID" value="TraesARI1A03G00148410"/>
</dbReference>
<dbReference type="AlphaFoldDB" id="A0A1D5RUE8"/>
<reference evidence="3" key="1">
    <citation type="submission" date="2018-08" db="EMBL/GenBank/DDBJ databases">
        <authorList>
            <person name="Rossello M."/>
        </authorList>
    </citation>
    <scope>NUCLEOTIDE SEQUENCE [LARGE SCALE GENOMIC DNA]</scope>
    <source>
        <strain evidence="3">cv. Chinese Spring</strain>
    </source>
</reference>
<evidence type="ECO:0000256" key="2">
    <source>
        <dbReference type="SAM" id="Phobius"/>
    </source>
</evidence>
<organism evidence="3">
    <name type="scientific">Triticum aestivum</name>
    <name type="common">Wheat</name>
    <dbReference type="NCBI Taxonomy" id="4565"/>
    <lineage>
        <taxon>Eukaryota</taxon>
        <taxon>Viridiplantae</taxon>
        <taxon>Streptophyta</taxon>
        <taxon>Embryophyta</taxon>
        <taxon>Tracheophyta</taxon>
        <taxon>Spermatophyta</taxon>
        <taxon>Magnoliopsida</taxon>
        <taxon>Liliopsida</taxon>
        <taxon>Poales</taxon>
        <taxon>Poaceae</taxon>
        <taxon>BOP clade</taxon>
        <taxon>Pooideae</taxon>
        <taxon>Triticodae</taxon>
        <taxon>Triticeae</taxon>
        <taxon>Triticinae</taxon>
        <taxon>Triticum</taxon>
    </lineage>
</organism>
<evidence type="ECO:0000313" key="4">
    <source>
        <dbReference type="Proteomes" id="UP000019116"/>
    </source>
</evidence>
<dbReference type="PANTHER" id="PTHR33115">
    <property type="entry name" value="ARM REPEAT SUPERFAMILY PROTEIN"/>
    <property type="match status" value="1"/>
</dbReference>
<accession>A0A1D5RUE8</accession>
<dbReference type="Gramene" id="TraesCS1A02G324200.1">
    <property type="protein sequence ID" value="TraesCS1A02G324200.1.cds1"/>
    <property type="gene ID" value="TraesCS1A02G324200"/>
</dbReference>
<dbReference type="OMA" id="RIILRWA"/>
<keyword evidence="2" id="KW-1133">Transmembrane helix</keyword>
<dbReference type="Gramene" id="TraesCLE_scaffold_035325_01G000400.1">
    <property type="protein sequence ID" value="TraesCLE_scaffold_035325_01G000400.1"/>
    <property type="gene ID" value="TraesCLE_scaffold_035325_01G000400"/>
</dbReference>
<name>A0A1D5RUE8_WHEAT</name>
<dbReference type="EnsemblPlants" id="TraesCS1A02G324500.1">
    <property type="protein sequence ID" value="TraesCS1A02G324500.1.cds1"/>
    <property type="gene ID" value="TraesCS1A02G324500"/>
</dbReference>
<dbReference type="Proteomes" id="UP000019116">
    <property type="component" value="Chromosome 1A"/>
</dbReference>
<dbReference type="STRING" id="4565.A0A1D5RUE8"/>
<dbReference type="Gramene" id="TraesCS1A02G324500.1">
    <property type="protein sequence ID" value="TraesCS1A02G324500.1.cds1"/>
    <property type="gene ID" value="TraesCS1A02G324500"/>
</dbReference>
<dbReference type="Gramene" id="TraesCS1A03G0805000.1">
    <property type="protein sequence ID" value="TraesCS1A03G0805000.1.CDS1"/>
    <property type="gene ID" value="TraesCS1A03G0805000"/>
</dbReference>
<proteinExistence type="predicted"/>
<dbReference type="OrthoDB" id="685634at2759"/>
<keyword evidence="2" id="KW-0472">Membrane</keyword>
<keyword evidence="2" id="KW-0812">Transmembrane</keyword>
<sequence length="104" mass="12020">MEQPSQAELSHENSQHHPPKHDLKLPEEKINTMAVRMAFFYKLMSGCGALAFAWATVVLLGGFSTLIKQKDFWFVTIIVFMEATWYITHSFTYESFAFDVFTFS</sequence>
<evidence type="ECO:0000256" key="1">
    <source>
        <dbReference type="SAM" id="MobiDB-lite"/>
    </source>
</evidence>
<dbReference type="Gramene" id="TraesCS1A03G0804200.1">
    <property type="protein sequence ID" value="TraesCS1A03G0804200.1.CDS1"/>
    <property type="gene ID" value="TraesCS1A03G0804200"/>
</dbReference>
<feature type="region of interest" description="Disordered" evidence="1">
    <location>
        <begin position="1"/>
        <end position="26"/>
    </location>
</feature>
<evidence type="ECO:0000313" key="3">
    <source>
        <dbReference type="EnsemblPlants" id="TraesCS1A02G324200.1.cds1"/>
    </source>
</evidence>
<dbReference type="Gramene" id="TraesROB_scaffold_038962_01G000100.1">
    <property type="protein sequence ID" value="TraesROB_scaffold_038962_01G000100.1"/>
    <property type="gene ID" value="TraesROB_scaffold_038962_01G000100"/>
</dbReference>
<protein>
    <submittedName>
        <fullName evidence="3">Uncharacterized protein</fullName>
    </submittedName>
</protein>
<dbReference type="EnsemblPlants" id="TraesCS1A02G324200.1">
    <property type="protein sequence ID" value="TraesCS1A02G324200.1.cds1"/>
    <property type="gene ID" value="TraesCS1A02G324200"/>
</dbReference>
<keyword evidence="4" id="KW-1185">Reference proteome</keyword>
<dbReference type="PANTHER" id="PTHR33115:SF24">
    <property type="entry name" value="OS01G0522400 PROTEIN"/>
    <property type="match status" value="1"/>
</dbReference>
<feature type="transmembrane region" description="Helical" evidence="2">
    <location>
        <begin position="39"/>
        <end position="60"/>
    </location>
</feature>